<dbReference type="OrthoDB" id="1858881at2759"/>
<protein>
    <submittedName>
        <fullName evidence="2">DNA polymerase EPSILON CATALYTIC SUBUNIT A</fullName>
    </submittedName>
</protein>
<dbReference type="PANTHER" id="PTHR33872">
    <property type="entry name" value="DNA POLYMERASE EPSILON CATALYTIC SUBUNIT A"/>
    <property type="match status" value="1"/>
</dbReference>
<sequence>MGSLMPGWDSPISDPKSVKYERNSSLTKAEIDDYWKSNKKTEEDHLKASNQDNIYEDDGVKFQRSTCTPDSEELMDVEDEPSLEHLIKKNGWWASSKWAFLNEPPAPERAFNNYTPQFKHRQSCRLTIHHRSQRRVNCEGLVASCIIKLSYRSCKML</sequence>
<dbReference type="AlphaFoldDB" id="A0A9Q0UIW5"/>
<evidence type="ECO:0000256" key="1">
    <source>
        <dbReference type="SAM" id="MobiDB-lite"/>
    </source>
</evidence>
<proteinExistence type="predicted"/>
<organism evidence="2 3">
    <name type="scientific">Salix viminalis</name>
    <name type="common">Common osier</name>
    <name type="synonym">Basket willow</name>
    <dbReference type="NCBI Taxonomy" id="40686"/>
    <lineage>
        <taxon>Eukaryota</taxon>
        <taxon>Viridiplantae</taxon>
        <taxon>Streptophyta</taxon>
        <taxon>Embryophyta</taxon>
        <taxon>Tracheophyta</taxon>
        <taxon>Spermatophyta</taxon>
        <taxon>Magnoliopsida</taxon>
        <taxon>eudicotyledons</taxon>
        <taxon>Gunneridae</taxon>
        <taxon>Pentapetalae</taxon>
        <taxon>rosids</taxon>
        <taxon>fabids</taxon>
        <taxon>Malpighiales</taxon>
        <taxon>Salicaceae</taxon>
        <taxon>Saliceae</taxon>
        <taxon>Salix</taxon>
    </lineage>
</organism>
<name>A0A9Q0UIW5_SALVM</name>
<dbReference type="EMBL" id="JAPFFL010000004">
    <property type="protein sequence ID" value="KAJ6730940.1"/>
    <property type="molecule type" value="Genomic_DNA"/>
</dbReference>
<feature type="region of interest" description="Disordered" evidence="1">
    <location>
        <begin position="1"/>
        <end position="23"/>
    </location>
</feature>
<accession>A0A9Q0UIW5</accession>
<dbReference type="Proteomes" id="UP001151529">
    <property type="component" value="Chromosome 2"/>
</dbReference>
<reference evidence="2" key="2">
    <citation type="journal article" date="2023" name="Int. J. Mol. Sci.">
        <title>De Novo Assembly and Annotation of 11 Diverse Shrub Willow (Salix) Genomes Reveals Novel Gene Organization in Sex-Linked Regions.</title>
        <authorList>
            <person name="Hyden B."/>
            <person name="Feng K."/>
            <person name="Yates T.B."/>
            <person name="Jawdy S."/>
            <person name="Cereghino C."/>
            <person name="Smart L.B."/>
            <person name="Muchero W."/>
        </authorList>
    </citation>
    <scope>NUCLEOTIDE SEQUENCE [LARGE SCALE GENOMIC DNA]</scope>
    <source>
        <tissue evidence="2">Shoot tip</tissue>
    </source>
</reference>
<evidence type="ECO:0000313" key="2">
    <source>
        <dbReference type="EMBL" id="KAJ6730940.1"/>
    </source>
</evidence>
<dbReference type="PANTHER" id="PTHR33872:SF2">
    <property type="entry name" value="DNA POLYMERASE EPSILON CATALYTIC SUBUNIT A"/>
    <property type="match status" value="1"/>
</dbReference>
<evidence type="ECO:0000313" key="3">
    <source>
        <dbReference type="Proteomes" id="UP001151529"/>
    </source>
</evidence>
<reference evidence="2" key="1">
    <citation type="submission" date="2022-11" db="EMBL/GenBank/DDBJ databases">
        <authorList>
            <person name="Hyden B.L."/>
            <person name="Feng K."/>
            <person name="Yates T."/>
            <person name="Jawdy S."/>
            <person name="Smart L.B."/>
            <person name="Muchero W."/>
        </authorList>
    </citation>
    <scope>NUCLEOTIDE SEQUENCE</scope>
    <source>
        <tissue evidence="2">Shoot tip</tissue>
    </source>
</reference>
<gene>
    <name evidence="2" type="ORF">OIU85_021696</name>
</gene>
<keyword evidence="3" id="KW-1185">Reference proteome</keyword>
<comment type="caution">
    <text evidence="2">The sequence shown here is derived from an EMBL/GenBank/DDBJ whole genome shotgun (WGS) entry which is preliminary data.</text>
</comment>